<evidence type="ECO:0000256" key="3">
    <source>
        <dbReference type="ARBA" id="ARBA00022917"/>
    </source>
</evidence>
<protein>
    <recommendedName>
        <fullName evidence="4 5">Peptide chain release factor 2</fullName>
        <shortName evidence="4">RF-2</shortName>
    </recommendedName>
</protein>
<dbReference type="EMBL" id="FNRJ01000020">
    <property type="protein sequence ID" value="SEB13131.1"/>
    <property type="molecule type" value="Genomic_DNA"/>
</dbReference>
<dbReference type="AlphaFoldDB" id="A0A1H4GUY8"/>
<dbReference type="SUPFAM" id="SSF75620">
    <property type="entry name" value="Release factor"/>
    <property type="match status" value="1"/>
</dbReference>
<gene>
    <name evidence="4" type="primary">prfB</name>
    <name evidence="8" type="ORF">SAMN02745729_12043</name>
</gene>
<keyword evidence="9" id="KW-1185">Reference proteome</keyword>
<dbReference type="GO" id="GO:0005737">
    <property type="term" value="C:cytoplasm"/>
    <property type="evidence" value="ECO:0007669"/>
    <property type="project" value="UniProtKB-SubCell"/>
</dbReference>
<feature type="domain" description="Prokaryotic-type class I peptide chain release factors" evidence="7">
    <location>
        <begin position="287"/>
        <end position="303"/>
    </location>
</feature>
<evidence type="ECO:0000259" key="7">
    <source>
        <dbReference type="PROSITE" id="PS00745"/>
    </source>
</evidence>
<keyword evidence="2 4" id="KW-0488">Methylation</keyword>
<evidence type="ECO:0000313" key="8">
    <source>
        <dbReference type="EMBL" id="SEB13131.1"/>
    </source>
</evidence>
<dbReference type="Pfam" id="PF00472">
    <property type="entry name" value="RF-1"/>
    <property type="match status" value="1"/>
</dbReference>
<proteinExistence type="inferred from homology"/>
<evidence type="ECO:0000256" key="1">
    <source>
        <dbReference type="ARBA" id="ARBA00010835"/>
    </source>
</evidence>
<keyword evidence="6" id="KW-0175">Coiled coil</keyword>
<name>A0A1H4GUY8_9GAMM</name>
<comment type="PTM">
    <text evidence="4">Methylated by PrmC. Methylation increases the termination efficiency of RF2.</text>
</comment>
<dbReference type="InterPro" id="IPR004374">
    <property type="entry name" value="PrfB"/>
</dbReference>
<dbReference type="InterPro" id="IPR005139">
    <property type="entry name" value="PCRF"/>
</dbReference>
<evidence type="ECO:0000313" key="9">
    <source>
        <dbReference type="Proteomes" id="UP000242469"/>
    </source>
</evidence>
<accession>A0A1H4GUY8</accession>
<comment type="subcellular location">
    <subcellularLocation>
        <location evidence="4">Cytoplasm</location>
    </subcellularLocation>
</comment>
<dbReference type="Gene3D" id="3.30.160.20">
    <property type="match status" value="1"/>
</dbReference>
<reference evidence="9" key="1">
    <citation type="submission" date="2016-10" db="EMBL/GenBank/DDBJ databases">
        <authorList>
            <person name="Varghese N."/>
            <person name="Submissions S."/>
        </authorList>
    </citation>
    <scope>NUCLEOTIDE SEQUENCE [LARGE SCALE GENOMIC DNA]</scope>
    <source>
        <strain evidence="9">DSM 11526</strain>
    </source>
</reference>
<dbReference type="HAMAP" id="MF_00094">
    <property type="entry name" value="Rel_fac_2"/>
    <property type="match status" value="1"/>
</dbReference>
<dbReference type="Gene3D" id="1.20.58.410">
    <property type="entry name" value="Release factor"/>
    <property type="match status" value="1"/>
</dbReference>
<dbReference type="Pfam" id="PF03462">
    <property type="entry name" value="PCRF"/>
    <property type="match status" value="1"/>
</dbReference>
<evidence type="ECO:0000256" key="4">
    <source>
        <dbReference type="HAMAP-Rule" id="MF_00094"/>
    </source>
</evidence>
<dbReference type="PROSITE" id="PS00745">
    <property type="entry name" value="RF_PROK_I"/>
    <property type="match status" value="1"/>
</dbReference>
<comment type="function">
    <text evidence="4">Peptide chain release factor 2 directs the termination of translation in response to the peptide chain termination codons UGA and UAA.</text>
</comment>
<dbReference type="Gene3D" id="3.30.70.1660">
    <property type="match status" value="1"/>
</dbReference>
<sequence length="407" mass="46096">MLTLACKSSIQAEIEELLHNRSNRAEDQLEYLPFSKQRVCSPTMEINPILNSLKEFSERTQSLRGYLDYDGKRERLEEVERELEDPGVWNNPENAQQLGRERSGLESVVKTIDELTIGISDARDLLDMAVEEDDEDTVAEVEADVERLRSQLEQLEFRRMFSGEADANNAFLEIQAGSGGTEAQDWANMMLRMYLRWGESRGFKTELLEVSGGEVAGIKSATIRFEGEYAYGWLRTETGVHRLVRKSPFDSGGRRHTSFSSVFVSPEIDDNVDIEINPADLRVDVYRASGAGGQHVNRTESAVRITHEPSGIVVQSQSARSQHQNRDTCMKQLRAKLYEMEMMKRREAAQELEDSKADIGWGSQIRSYVLDDQRIKDLRTGVQTSNCDRVLDGDLDQFIEASLKAGL</sequence>
<dbReference type="NCBIfam" id="TIGR00020">
    <property type="entry name" value="prfB"/>
    <property type="match status" value="1"/>
</dbReference>
<feature type="coiled-coil region" evidence="6">
    <location>
        <begin position="131"/>
        <end position="158"/>
    </location>
</feature>
<dbReference type="SMART" id="SM00937">
    <property type="entry name" value="PCRF"/>
    <property type="match status" value="1"/>
</dbReference>
<dbReference type="STRING" id="1122198.SAMN02745729_12043"/>
<evidence type="ECO:0000256" key="6">
    <source>
        <dbReference type="SAM" id="Coils"/>
    </source>
</evidence>
<comment type="similarity">
    <text evidence="1 4">Belongs to the prokaryotic/mitochondrial release factor family.</text>
</comment>
<evidence type="ECO:0000256" key="5">
    <source>
        <dbReference type="NCBIfam" id="TIGR00020"/>
    </source>
</evidence>
<dbReference type="FunFam" id="3.30.160.20:FF:000010">
    <property type="entry name" value="Peptide chain release factor 2"/>
    <property type="match status" value="1"/>
</dbReference>
<dbReference type="PANTHER" id="PTHR43116:SF3">
    <property type="entry name" value="CLASS I PEPTIDE CHAIN RELEASE FACTOR"/>
    <property type="match status" value="1"/>
</dbReference>
<evidence type="ECO:0000256" key="2">
    <source>
        <dbReference type="ARBA" id="ARBA00022481"/>
    </source>
</evidence>
<keyword evidence="4" id="KW-0963">Cytoplasm</keyword>
<dbReference type="GO" id="GO:0016149">
    <property type="term" value="F:translation release factor activity, codon specific"/>
    <property type="evidence" value="ECO:0007669"/>
    <property type="project" value="UniProtKB-UniRule"/>
</dbReference>
<organism evidence="8 9">
    <name type="scientific">Marinobacterium iners DSM 11526</name>
    <dbReference type="NCBI Taxonomy" id="1122198"/>
    <lineage>
        <taxon>Bacteria</taxon>
        <taxon>Pseudomonadati</taxon>
        <taxon>Pseudomonadota</taxon>
        <taxon>Gammaproteobacteria</taxon>
        <taxon>Oceanospirillales</taxon>
        <taxon>Oceanospirillaceae</taxon>
        <taxon>Marinobacterium</taxon>
    </lineage>
</organism>
<dbReference type="Proteomes" id="UP000242469">
    <property type="component" value="Unassembled WGS sequence"/>
</dbReference>
<keyword evidence="3 4" id="KW-0648">Protein biosynthesis</keyword>
<feature type="modified residue" description="N5-methylglutamine" evidence="4">
    <location>
        <position position="294"/>
    </location>
</feature>
<dbReference type="InterPro" id="IPR000352">
    <property type="entry name" value="Pep_chain_release_fac_I"/>
</dbReference>
<dbReference type="PANTHER" id="PTHR43116">
    <property type="entry name" value="PEPTIDE CHAIN RELEASE FACTOR 2"/>
    <property type="match status" value="1"/>
</dbReference>
<dbReference type="InterPro" id="IPR045853">
    <property type="entry name" value="Pep_chain_release_fac_I_sf"/>
</dbReference>